<dbReference type="SMART" id="SM01089">
    <property type="entry name" value="Connexin_CCC"/>
    <property type="match status" value="1"/>
</dbReference>
<evidence type="ECO:0000256" key="5">
    <source>
        <dbReference type="ARBA" id="ARBA00022868"/>
    </source>
</evidence>
<feature type="compositionally biased region" description="Gly residues" evidence="10">
    <location>
        <begin position="344"/>
        <end position="360"/>
    </location>
</feature>
<dbReference type="SMART" id="SM00037">
    <property type="entry name" value="CNX"/>
    <property type="match status" value="1"/>
</dbReference>
<keyword evidence="8 11" id="KW-0472">Membrane</keyword>
<feature type="transmembrane region" description="Helical" evidence="11">
    <location>
        <begin position="157"/>
        <end position="178"/>
    </location>
</feature>
<evidence type="ECO:0000256" key="10">
    <source>
        <dbReference type="SAM" id="MobiDB-lite"/>
    </source>
</evidence>
<feature type="transmembrane region" description="Helical" evidence="11">
    <location>
        <begin position="20"/>
        <end position="41"/>
    </location>
</feature>
<evidence type="ECO:0000256" key="6">
    <source>
        <dbReference type="ARBA" id="ARBA00022949"/>
    </source>
</evidence>
<dbReference type="InterPro" id="IPR013092">
    <property type="entry name" value="Connexin_N"/>
</dbReference>
<evidence type="ECO:0000256" key="11">
    <source>
        <dbReference type="SAM" id="Phobius"/>
    </source>
</evidence>
<dbReference type="PROSITE" id="PS00408">
    <property type="entry name" value="CONNEXINS_2"/>
    <property type="match status" value="1"/>
</dbReference>
<name>A0A7L4F144_HIRRU</name>
<feature type="compositionally biased region" description="Pro residues" evidence="10">
    <location>
        <begin position="280"/>
        <end position="299"/>
    </location>
</feature>
<sequence>MGDWNLLGSILEEVHIHSTIVGKIWLTILFIFRMLVLGVAAEDVWDDEQSEFICNTEQPGCNNICYDKAFPISLIRYWVLQIIFVSSPSLVYMGHALYRLRALEKERQHRKAHLRAQLEDLEPTLEQHKRVERELRKLEEQKKVNKAPLRGSLLRTYVLHILTRSVVEVGFMIGQYLLYGFHMSPLYKCTRPPCPNTVDCFVSRPTEKTIFMVFMNSIAAVSLFLNILEIAHLGVKKIRTSLCGQPQWPAGPSEEDPGLYNSKKSSVVPPPPCLASNASPPRPAPAALPPPAPAAPAAPPDLDEERGDSPDSGHCPGTRKSSFLSRVLTGSRAGSDSESTASRGGSGPGLCLGPGSGSGSEGKRREEGAPSPPPAASGRRVSMASSAR</sequence>
<dbReference type="EMBL" id="VZZX01011075">
    <property type="protein sequence ID" value="NXW79382.1"/>
    <property type="molecule type" value="Genomic_DNA"/>
</dbReference>
<feature type="compositionally biased region" description="Polar residues" evidence="10">
    <location>
        <begin position="332"/>
        <end position="341"/>
    </location>
</feature>
<dbReference type="FunFam" id="1.20.1440.80:FF:000001">
    <property type="entry name" value="Gap junction alpha-1"/>
    <property type="match status" value="1"/>
</dbReference>
<comment type="function">
    <text evidence="9">One gap junction consists of a cluster of closely packed pairs of transmembrane channels, the connexons, through which materials of low MW diffuse from one cell to a neighboring cell.</text>
</comment>
<keyword evidence="7 11" id="KW-1133">Transmembrane helix</keyword>
<evidence type="ECO:0000259" key="12">
    <source>
        <dbReference type="SMART" id="SM00037"/>
    </source>
</evidence>
<feature type="non-terminal residue" evidence="14">
    <location>
        <position position="388"/>
    </location>
</feature>
<keyword evidence="4 9" id="KW-0812">Transmembrane</keyword>
<dbReference type="GO" id="GO:0005922">
    <property type="term" value="C:connexin complex"/>
    <property type="evidence" value="ECO:0007669"/>
    <property type="project" value="InterPro"/>
</dbReference>
<comment type="caution">
    <text evidence="14">The sequence shown here is derived from an EMBL/GenBank/DDBJ whole genome shotgun (WGS) entry which is preliminary data.</text>
</comment>
<keyword evidence="6" id="KW-0965">Cell junction</keyword>
<comment type="subcellular location">
    <subcellularLocation>
        <location evidence="1">Cell junction</location>
        <location evidence="1">Gap junction</location>
    </subcellularLocation>
    <subcellularLocation>
        <location evidence="2 9">Cell membrane</location>
        <topology evidence="2 9">Multi-pass membrane protein</topology>
    </subcellularLocation>
</comment>
<feature type="transmembrane region" description="Helical" evidence="11">
    <location>
        <begin position="210"/>
        <end position="231"/>
    </location>
</feature>
<feature type="region of interest" description="Disordered" evidence="10">
    <location>
        <begin position="248"/>
        <end position="388"/>
    </location>
</feature>
<dbReference type="PROSITE" id="PS00407">
    <property type="entry name" value="CONNEXINS_1"/>
    <property type="match status" value="1"/>
</dbReference>
<dbReference type="PRINTS" id="PR00206">
    <property type="entry name" value="CONNEXIN"/>
</dbReference>
<evidence type="ECO:0000256" key="9">
    <source>
        <dbReference type="RuleBase" id="RU000630"/>
    </source>
</evidence>
<feature type="domain" description="Connexin cysteine-rich" evidence="13">
    <location>
        <begin position="167"/>
        <end position="233"/>
    </location>
</feature>
<evidence type="ECO:0000256" key="2">
    <source>
        <dbReference type="ARBA" id="ARBA00004651"/>
    </source>
</evidence>
<dbReference type="GO" id="GO:0005243">
    <property type="term" value="F:gap junction channel activity"/>
    <property type="evidence" value="ECO:0007669"/>
    <property type="project" value="TreeGrafter"/>
</dbReference>
<gene>
    <name evidence="14" type="primary">Gja10</name>
    <name evidence="14" type="ORF">HIRRUS_R05359</name>
</gene>
<organism evidence="14 15">
    <name type="scientific">Hirundo rustica</name>
    <name type="common">Barn swallow</name>
    <dbReference type="NCBI Taxonomy" id="43150"/>
    <lineage>
        <taxon>Eukaryota</taxon>
        <taxon>Metazoa</taxon>
        <taxon>Chordata</taxon>
        <taxon>Craniata</taxon>
        <taxon>Vertebrata</taxon>
        <taxon>Euteleostomi</taxon>
        <taxon>Archelosauria</taxon>
        <taxon>Archosauria</taxon>
        <taxon>Dinosauria</taxon>
        <taxon>Saurischia</taxon>
        <taxon>Theropoda</taxon>
        <taxon>Coelurosauria</taxon>
        <taxon>Aves</taxon>
        <taxon>Neognathae</taxon>
        <taxon>Neoaves</taxon>
        <taxon>Telluraves</taxon>
        <taxon>Australaves</taxon>
        <taxon>Passeriformes</taxon>
        <taxon>Sylvioidea</taxon>
        <taxon>Hirundinidae</taxon>
        <taxon>Hirundo</taxon>
    </lineage>
</organism>
<evidence type="ECO:0000256" key="1">
    <source>
        <dbReference type="ARBA" id="ARBA00004610"/>
    </source>
</evidence>
<accession>A0A7L4F144</accession>
<dbReference type="InterPro" id="IPR038359">
    <property type="entry name" value="Connexin_N_sf"/>
</dbReference>
<evidence type="ECO:0000259" key="13">
    <source>
        <dbReference type="SMART" id="SM01089"/>
    </source>
</evidence>
<comment type="subunit">
    <text evidence="9">A connexon is composed of a hexamer of connexins.</text>
</comment>
<reference evidence="14 15" key="1">
    <citation type="submission" date="2019-09" db="EMBL/GenBank/DDBJ databases">
        <title>Bird 10,000 Genomes (B10K) Project - Family phase.</title>
        <authorList>
            <person name="Zhang G."/>
        </authorList>
    </citation>
    <scope>NUCLEOTIDE SEQUENCE [LARGE SCALE GENOMIC DNA]</scope>
    <source>
        <strain evidence="14">B10K-DU-001-67</strain>
        <tissue evidence="14">Muscle</tissue>
    </source>
</reference>
<evidence type="ECO:0000256" key="7">
    <source>
        <dbReference type="ARBA" id="ARBA00022989"/>
    </source>
</evidence>
<evidence type="ECO:0000256" key="4">
    <source>
        <dbReference type="ARBA" id="ARBA00022692"/>
    </source>
</evidence>
<dbReference type="PANTHER" id="PTHR11984:SF9">
    <property type="entry name" value="GAP JUNCTION ALPHA-10 PROTEIN"/>
    <property type="match status" value="1"/>
</dbReference>
<evidence type="ECO:0000256" key="3">
    <source>
        <dbReference type="ARBA" id="ARBA00022475"/>
    </source>
</evidence>
<dbReference type="AlphaFoldDB" id="A0A7L4F144"/>
<protein>
    <recommendedName>
        <fullName evidence="9">Gap junction protein</fullName>
    </recommendedName>
</protein>
<dbReference type="GO" id="GO:0007267">
    <property type="term" value="P:cell-cell signaling"/>
    <property type="evidence" value="ECO:0007669"/>
    <property type="project" value="TreeGrafter"/>
</dbReference>
<keyword evidence="5 9" id="KW-0303">Gap junction</keyword>
<dbReference type="PANTHER" id="PTHR11984">
    <property type="entry name" value="CONNEXIN"/>
    <property type="match status" value="1"/>
</dbReference>
<dbReference type="Pfam" id="PF00029">
    <property type="entry name" value="Connexin"/>
    <property type="match status" value="1"/>
</dbReference>
<comment type="similarity">
    <text evidence="9">Belongs to the connexin family.</text>
</comment>
<dbReference type="Gene3D" id="1.20.1440.80">
    <property type="entry name" value="Gap junction channel protein cysteine-rich domain"/>
    <property type="match status" value="1"/>
</dbReference>
<keyword evidence="3" id="KW-1003">Cell membrane</keyword>
<evidence type="ECO:0000313" key="15">
    <source>
        <dbReference type="Proteomes" id="UP000585317"/>
    </source>
</evidence>
<feature type="domain" description="Connexin N-terminal" evidence="12">
    <location>
        <begin position="43"/>
        <end position="76"/>
    </location>
</feature>
<dbReference type="InterPro" id="IPR019570">
    <property type="entry name" value="Connexin_CCC"/>
</dbReference>
<dbReference type="Proteomes" id="UP000585317">
    <property type="component" value="Unassembled WGS sequence"/>
</dbReference>
<dbReference type="InterPro" id="IPR000500">
    <property type="entry name" value="Connexin"/>
</dbReference>
<evidence type="ECO:0000256" key="8">
    <source>
        <dbReference type="ARBA" id="ARBA00023136"/>
    </source>
</evidence>
<feature type="non-terminal residue" evidence="14">
    <location>
        <position position="1"/>
    </location>
</feature>
<evidence type="ECO:0000313" key="14">
    <source>
        <dbReference type="EMBL" id="NXW79382.1"/>
    </source>
</evidence>
<proteinExistence type="inferred from homology"/>
<dbReference type="InterPro" id="IPR017990">
    <property type="entry name" value="Connexin_CS"/>
</dbReference>